<dbReference type="Proteomes" id="UP001597282">
    <property type="component" value="Unassembled WGS sequence"/>
</dbReference>
<name>A0ABW4C9Q6_9BACL</name>
<dbReference type="InterPro" id="IPR058636">
    <property type="entry name" value="Beta-barrel_YknX"/>
</dbReference>
<dbReference type="PANTHER" id="PTHR32347">
    <property type="entry name" value="EFFLUX SYSTEM COMPONENT YKNX-RELATED"/>
    <property type="match status" value="1"/>
</dbReference>
<dbReference type="InterPro" id="IPR050465">
    <property type="entry name" value="UPF0194_transport"/>
</dbReference>
<reference evidence="6" key="1">
    <citation type="journal article" date="2019" name="Int. J. Syst. Evol. Microbiol.">
        <title>The Global Catalogue of Microorganisms (GCM) 10K type strain sequencing project: providing services to taxonomists for standard genome sequencing and annotation.</title>
        <authorList>
            <consortium name="The Broad Institute Genomics Platform"/>
            <consortium name="The Broad Institute Genome Sequencing Center for Infectious Disease"/>
            <person name="Wu L."/>
            <person name="Ma J."/>
        </authorList>
    </citation>
    <scope>NUCLEOTIDE SEQUENCE [LARGE SCALE GENOMIC DNA]</scope>
    <source>
        <strain evidence="6">S1</strain>
    </source>
</reference>
<keyword evidence="2" id="KW-0175">Coiled coil</keyword>
<keyword evidence="6" id="KW-1185">Reference proteome</keyword>
<accession>A0ABW4C9Q6</accession>
<feature type="region of interest" description="Disordered" evidence="3">
    <location>
        <begin position="81"/>
        <end position="109"/>
    </location>
</feature>
<dbReference type="RefSeq" id="WP_380164358.1">
    <property type="nucleotide sequence ID" value="NZ_JBHTNU010000006.1"/>
</dbReference>
<comment type="caution">
    <text evidence="5">The sequence shown here is derived from an EMBL/GenBank/DDBJ whole genome shotgun (WGS) entry which is preliminary data.</text>
</comment>
<evidence type="ECO:0000313" key="6">
    <source>
        <dbReference type="Proteomes" id="UP001597282"/>
    </source>
</evidence>
<gene>
    <name evidence="5" type="ORF">ACFQ4Y_07900</name>
</gene>
<dbReference type="EMBL" id="JBHTNU010000006">
    <property type="protein sequence ID" value="MFD1426859.1"/>
    <property type="molecule type" value="Genomic_DNA"/>
</dbReference>
<proteinExistence type="predicted"/>
<dbReference type="Pfam" id="PF25990">
    <property type="entry name" value="Beta-barrel_YknX"/>
    <property type="match status" value="1"/>
</dbReference>
<sequence length="226" mass="23840">MRRSFVWGSILALFLLAGIGGGIYYGYQQLNYVSSDIAQVSAPSTTITADTTGRLDWKVHSGDVVQADEVIGSLSPIPSLSAAPSPLSSSGKSNPSGGSPDQEIKSPIRGTILESIPASKGITTGEMPLAMIADLSKLHILAYVDESDIAEVKKGQQAEIHLDAEPGITFQGKVDRIGNQAGKPGSDASSTGSTKEVQRVPVYIDVDFQDHEVVYGMNAVVKIHKS</sequence>
<feature type="compositionally biased region" description="Low complexity" evidence="3">
    <location>
        <begin position="81"/>
        <end position="100"/>
    </location>
</feature>
<protein>
    <submittedName>
        <fullName evidence="5">HlyD family secretion protein</fullName>
    </submittedName>
</protein>
<evidence type="ECO:0000256" key="3">
    <source>
        <dbReference type="SAM" id="MobiDB-lite"/>
    </source>
</evidence>
<feature type="domain" description="YknX-like beta-barrel" evidence="4">
    <location>
        <begin position="140"/>
        <end position="223"/>
    </location>
</feature>
<evidence type="ECO:0000256" key="2">
    <source>
        <dbReference type="ARBA" id="ARBA00023054"/>
    </source>
</evidence>
<dbReference type="Gene3D" id="2.40.30.170">
    <property type="match status" value="1"/>
</dbReference>
<comment type="subcellular location">
    <subcellularLocation>
        <location evidence="1">Cell envelope</location>
    </subcellularLocation>
</comment>
<evidence type="ECO:0000256" key="1">
    <source>
        <dbReference type="ARBA" id="ARBA00004196"/>
    </source>
</evidence>
<evidence type="ECO:0000313" key="5">
    <source>
        <dbReference type="EMBL" id="MFD1426859.1"/>
    </source>
</evidence>
<evidence type="ECO:0000259" key="4">
    <source>
        <dbReference type="Pfam" id="PF25990"/>
    </source>
</evidence>
<organism evidence="5 6">
    <name type="scientific">Kroppenstedtia sanguinis</name>
    <dbReference type="NCBI Taxonomy" id="1380684"/>
    <lineage>
        <taxon>Bacteria</taxon>
        <taxon>Bacillati</taxon>
        <taxon>Bacillota</taxon>
        <taxon>Bacilli</taxon>
        <taxon>Bacillales</taxon>
        <taxon>Thermoactinomycetaceae</taxon>
        <taxon>Kroppenstedtia</taxon>
    </lineage>
</organism>